<dbReference type="Gene3D" id="2.60.40.10">
    <property type="entry name" value="Immunoglobulins"/>
    <property type="match status" value="10"/>
</dbReference>
<evidence type="ECO:0000313" key="7">
    <source>
        <dbReference type="Proteomes" id="UP001557470"/>
    </source>
</evidence>
<keyword evidence="1" id="KW-0732">Signal</keyword>
<name>A0ABD0WYZ4_UMBPY</name>
<keyword evidence="4" id="KW-0812">Transmembrane</keyword>
<dbReference type="InterPro" id="IPR003599">
    <property type="entry name" value="Ig_sub"/>
</dbReference>
<dbReference type="Proteomes" id="UP001557470">
    <property type="component" value="Unassembled WGS sequence"/>
</dbReference>
<comment type="caution">
    <text evidence="6">The sequence shown here is derived from an EMBL/GenBank/DDBJ whole genome shotgun (WGS) entry which is preliminary data.</text>
</comment>
<dbReference type="InterPro" id="IPR007110">
    <property type="entry name" value="Ig-like_dom"/>
</dbReference>
<feature type="transmembrane region" description="Helical" evidence="4">
    <location>
        <begin position="943"/>
        <end position="966"/>
    </location>
</feature>
<evidence type="ECO:0000256" key="3">
    <source>
        <dbReference type="SAM" id="MobiDB-lite"/>
    </source>
</evidence>
<keyword evidence="7" id="KW-1185">Reference proteome</keyword>
<reference evidence="6 7" key="1">
    <citation type="submission" date="2024-06" db="EMBL/GenBank/DDBJ databases">
        <authorList>
            <person name="Pan Q."/>
            <person name="Wen M."/>
            <person name="Jouanno E."/>
            <person name="Zahm M."/>
            <person name="Klopp C."/>
            <person name="Cabau C."/>
            <person name="Louis A."/>
            <person name="Berthelot C."/>
            <person name="Parey E."/>
            <person name="Roest Crollius H."/>
            <person name="Montfort J."/>
            <person name="Robinson-Rechavi M."/>
            <person name="Bouchez O."/>
            <person name="Lampietro C."/>
            <person name="Lopez Roques C."/>
            <person name="Donnadieu C."/>
            <person name="Postlethwait J."/>
            <person name="Bobe J."/>
            <person name="Verreycken H."/>
            <person name="Guiguen Y."/>
        </authorList>
    </citation>
    <scope>NUCLEOTIDE SEQUENCE [LARGE SCALE GENOMIC DNA]</scope>
    <source>
        <strain evidence="6">Up_M1</strain>
        <tissue evidence="6">Testis</tissue>
    </source>
</reference>
<feature type="domain" description="Ig-like" evidence="5">
    <location>
        <begin position="664"/>
        <end position="739"/>
    </location>
</feature>
<feature type="domain" description="Ig-like" evidence="5">
    <location>
        <begin position="10"/>
        <end position="94"/>
    </location>
</feature>
<dbReference type="SUPFAM" id="SSF48726">
    <property type="entry name" value="Immunoglobulin"/>
    <property type="match status" value="9"/>
</dbReference>
<dbReference type="PANTHER" id="PTHR11481:SF64">
    <property type="entry name" value="FC RECEPTOR-LIKE PROTEIN 4"/>
    <property type="match status" value="1"/>
</dbReference>
<organism evidence="6 7">
    <name type="scientific">Umbra pygmaea</name>
    <name type="common">Eastern mudminnow</name>
    <dbReference type="NCBI Taxonomy" id="75934"/>
    <lineage>
        <taxon>Eukaryota</taxon>
        <taxon>Metazoa</taxon>
        <taxon>Chordata</taxon>
        <taxon>Craniata</taxon>
        <taxon>Vertebrata</taxon>
        <taxon>Euteleostomi</taxon>
        <taxon>Actinopterygii</taxon>
        <taxon>Neopterygii</taxon>
        <taxon>Teleostei</taxon>
        <taxon>Protacanthopterygii</taxon>
        <taxon>Esociformes</taxon>
        <taxon>Umbridae</taxon>
        <taxon>Umbra</taxon>
    </lineage>
</organism>
<evidence type="ECO:0000313" key="6">
    <source>
        <dbReference type="EMBL" id="KAL0985635.1"/>
    </source>
</evidence>
<dbReference type="PROSITE" id="PS50835">
    <property type="entry name" value="IG_LIKE"/>
    <property type="match status" value="9"/>
</dbReference>
<evidence type="ECO:0000256" key="4">
    <source>
        <dbReference type="SAM" id="Phobius"/>
    </source>
</evidence>
<dbReference type="AlphaFoldDB" id="A0ABD0WYZ4"/>
<dbReference type="InterPro" id="IPR050488">
    <property type="entry name" value="Ig_Fc_receptor"/>
</dbReference>
<feature type="region of interest" description="Disordered" evidence="3">
    <location>
        <begin position="1079"/>
        <end position="1109"/>
    </location>
</feature>
<dbReference type="Pfam" id="PF13895">
    <property type="entry name" value="Ig_2"/>
    <property type="match status" value="2"/>
</dbReference>
<dbReference type="InterPro" id="IPR036179">
    <property type="entry name" value="Ig-like_dom_sf"/>
</dbReference>
<feature type="domain" description="Ig-like" evidence="5">
    <location>
        <begin position="295"/>
        <end position="378"/>
    </location>
</feature>
<keyword evidence="4" id="KW-0472">Membrane</keyword>
<dbReference type="EMBL" id="JAGEUA010000004">
    <property type="protein sequence ID" value="KAL0985635.1"/>
    <property type="molecule type" value="Genomic_DNA"/>
</dbReference>
<feature type="domain" description="Ig-like" evidence="5">
    <location>
        <begin position="200"/>
        <end position="290"/>
    </location>
</feature>
<sequence>MPDNLTIILPKATLDVALNPVYPGETVTLTCSVESGSNWIFKWYKDSNDTSVIQSNRHNITGSTLTISSVDESDQGLYWCHGERGDTPTSSSISEPVRLTVKALPKATLTVDLNPVYPGETVTLTCSVESGINWIYKWNKDSNDKEVIQSNRHTITGSTLTIRRVEGSDQGLYWCHGEKGDRPTSTSISNSVTVTVKAQPKATLTVDLNPVYPGETVTLTCSVESDIYWIYKWYKGKNNKAVIQSNSLTITGSTLTISTVVESDQGLYRCHGERRDTPTSSSISEPVDVTVKALPVATLTVSPNPVYAGEKVTLTCSVGSYSDWTGYEWYKVNSKNTVSKVDYSTGDTLTISSDTVGNYGYYKCRGKQGSRPEYSDFSEHVNIYINALPTATLTVSPDPIYTGEKVTLKCSVGSYSDWTGYEWYKVNSMNTVSKFDYSPGDTFTISSDTVGYYGYYKCRGIRGSRPEYSSFSEHLRIYVKGIQPKATLSSDTQEVLTGDRVTLSCRVESSGWMFYWYRDRLDSTPVTTTDGSSYTLSPVRVSDGGQYWCRAGRGEPPYYTLYSDPVRINVTERPVAVLTLLPNWTQIFTGETVTLRCVILGGEDTGWEYRWNRNNYELYYVKEPEYRISPADTSHSGSYICQGVKGSRFSTTSEAVQLTVSNGPRPVLSVSPQWLNPGDSVTLRCEVKESTGWRFFWYRVVPSDESYTNEPLSGYGTTEDSYPLNPAGYINTGGYVCRAGRGDPVYYTDYSEPQFLWSGDQQPAVSLTVNPNRTQHFTRTSVSLSCENKDNSTGWNLMRYTEKRLESSCSSNWATTVGSICTFKNTKTWYSGVYWCEFGSGQYSNAVNLTVTDADVILESPAHPVTEGDEVTLVCKHKTTRSNITAAFYKDGIFIKNETTGEMSIPAISKSDEGFYKCKYKQRESPESWVTVRVVAPGSSLPVLIHVAVGLVVAVVLLVFILVLLCRCKKAKGSCSNNISLPPKPQTAIHDPQPDGLQTGGANIYAMISPSDNDNDAAGASTASGPGDGTYVVVQLKKLDNKKKGKRVCPTENIIYSEVNTGKLTASGPVDVTYAEIDLKKKPKAKKKTARSGPTDTTEKHPVYSLLKH</sequence>
<feature type="domain" description="Ig-like" evidence="5">
    <location>
        <begin position="389"/>
        <end position="459"/>
    </location>
</feature>
<feature type="domain" description="Ig-like" evidence="5">
    <location>
        <begin position="574"/>
        <end position="661"/>
    </location>
</feature>
<gene>
    <name evidence="6" type="ORF">UPYG_G00159750</name>
</gene>
<dbReference type="Pfam" id="PF13927">
    <property type="entry name" value="Ig_3"/>
    <property type="match status" value="5"/>
</dbReference>
<protein>
    <recommendedName>
        <fullName evidence="5">Ig-like domain-containing protein</fullName>
    </recommendedName>
</protein>
<dbReference type="CDD" id="cd00096">
    <property type="entry name" value="Ig"/>
    <property type="match status" value="2"/>
</dbReference>
<evidence type="ECO:0000256" key="2">
    <source>
        <dbReference type="ARBA" id="ARBA00023157"/>
    </source>
</evidence>
<feature type="domain" description="Ig-like" evidence="5">
    <location>
        <begin position="105"/>
        <end position="195"/>
    </location>
</feature>
<evidence type="ECO:0000256" key="1">
    <source>
        <dbReference type="ARBA" id="ARBA00022729"/>
    </source>
</evidence>
<feature type="domain" description="Ig-like" evidence="5">
    <location>
        <begin position="484"/>
        <end position="551"/>
    </location>
</feature>
<feature type="domain" description="Ig-like" evidence="5">
    <location>
        <begin position="854"/>
        <end position="931"/>
    </location>
</feature>
<dbReference type="PANTHER" id="PTHR11481">
    <property type="entry name" value="IMMUNOGLOBULIN FC RECEPTOR"/>
    <property type="match status" value="1"/>
</dbReference>
<keyword evidence="4" id="KW-1133">Transmembrane helix</keyword>
<dbReference type="InterPro" id="IPR013783">
    <property type="entry name" value="Ig-like_fold"/>
</dbReference>
<dbReference type="InterPro" id="IPR003598">
    <property type="entry name" value="Ig_sub2"/>
</dbReference>
<keyword evidence="2" id="KW-1015">Disulfide bond</keyword>
<dbReference type="SMART" id="SM00409">
    <property type="entry name" value="IG"/>
    <property type="match status" value="9"/>
</dbReference>
<dbReference type="SMART" id="SM00408">
    <property type="entry name" value="IGc2"/>
    <property type="match status" value="8"/>
</dbReference>
<proteinExistence type="predicted"/>
<feature type="compositionally biased region" description="Basic residues" evidence="3">
    <location>
        <begin position="1081"/>
        <end position="1090"/>
    </location>
</feature>
<evidence type="ECO:0000259" key="5">
    <source>
        <dbReference type="PROSITE" id="PS50835"/>
    </source>
</evidence>
<accession>A0ABD0WYZ4</accession>